<accession>A0A841BY59</accession>
<dbReference type="Proteomes" id="UP000587527">
    <property type="component" value="Unassembled WGS sequence"/>
</dbReference>
<evidence type="ECO:0000313" key="1">
    <source>
        <dbReference type="EMBL" id="MBB5874097.1"/>
    </source>
</evidence>
<proteinExistence type="predicted"/>
<sequence length="277" mass="30488">MAERPILILATGQRCGSTWLQRALTTHPGVFIWGEHGGALDTMLAAADTFAAWSNDQGALAGEEFEAAGTSGFMANLAPTEAVLREQVHAMIRGLFRRLPDGSEPAGELRWGFKEVRYGAAFARRFTGYFPEARVIHLTRDPISVLRSLGWWELTSGGRWKRERTVAALHSWRDINGSFLDAPDLAGTVLPIRYEDLTGDRAAVLASICAFLDLDVGAVDHGMLDDVVHAPAPWGRTRRRLAPRDEVVESYAEHLEDPDLIRVAAHFGYPLTASEGR</sequence>
<dbReference type="AlphaFoldDB" id="A0A841BY59"/>
<dbReference type="EMBL" id="JACHMN010000003">
    <property type="protein sequence ID" value="MBB5874097.1"/>
    <property type="molecule type" value="Genomic_DNA"/>
</dbReference>
<dbReference type="InterPro" id="IPR027417">
    <property type="entry name" value="P-loop_NTPase"/>
</dbReference>
<gene>
    <name evidence="1" type="ORF">F4553_007531</name>
</gene>
<evidence type="ECO:0008006" key="3">
    <source>
        <dbReference type="Google" id="ProtNLM"/>
    </source>
</evidence>
<reference evidence="1 2" key="1">
    <citation type="submission" date="2020-08" db="EMBL/GenBank/DDBJ databases">
        <title>Sequencing the genomes of 1000 actinobacteria strains.</title>
        <authorList>
            <person name="Klenk H.-P."/>
        </authorList>
    </citation>
    <scope>NUCLEOTIDE SEQUENCE [LARGE SCALE GENOMIC DNA]</scope>
    <source>
        <strain evidence="1 2">DSM 45362</strain>
    </source>
</reference>
<dbReference type="Gene3D" id="3.40.50.300">
    <property type="entry name" value="P-loop containing nucleotide triphosphate hydrolases"/>
    <property type="match status" value="1"/>
</dbReference>
<evidence type="ECO:0000313" key="2">
    <source>
        <dbReference type="Proteomes" id="UP000587527"/>
    </source>
</evidence>
<organism evidence="1 2">
    <name type="scientific">Allocatelliglobosispora scoriae</name>
    <dbReference type="NCBI Taxonomy" id="643052"/>
    <lineage>
        <taxon>Bacteria</taxon>
        <taxon>Bacillati</taxon>
        <taxon>Actinomycetota</taxon>
        <taxon>Actinomycetes</taxon>
        <taxon>Micromonosporales</taxon>
        <taxon>Micromonosporaceae</taxon>
        <taxon>Allocatelliglobosispora</taxon>
    </lineage>
</organism>
<keyword evidence="2" id="KW-1185">Reference proteome</keyword>
<protein>
    <recommendedName>
        <fullName evidence="3">Sulfotransferase</fullName>
    </recommendedName>
</protein>
<dbReference type="SUPFAM" id="SSF52540">
    <property type="entry name" value="P-loop containing nucleoside triphosphate hydrolases"/>
    <property type="match status" value="1"/>
</dbReference>
<dbReference type="RefSeq" id="WP_184845926.1">
    <property type="nucleotide sequence ID" value="NZ_JACHMN010000003.1"/>
</dbReference>
<dbReference type="Pfam" id="PF13469">
    <property type="entry name" value="Sulfotransfer_3"/>
    <property type="match status" value="1"/>
</dbReference>
<name>A0A841BY59_9ACTN</name>
<comment type="caution">
    <text evidence="1">The sequence shown here is derived from an EMBL/GenBank/DDBJ whole genome shotgun (WGS) entry which is preliminary data.</text>
</comment>